<feature type="transmembrane region" description="Helical" evidence="1">
    <location>
        <begin position="12"/>
        <end position="30"/>
    </location>
</feature>
<accession>A0AAU7DPA6</accession>
<dbReference type="EMBL" id="CP121196">
    <property type="protein sequence ID" value="XBH19098.1"/>
    <property type="molecule type" value="Genomic_DNA"/>
</dbReference>
<keyword evidence="1" id="KW-1133">Transmembrane helix</keyword>
<reference evidence="3" key="1">
    <citation type="submission" date="2023-03" db="EMBL/GenBank/DDBJ databases">
        <title>Edaphobacter sp.</title>
        <authorList>
            <person name="Huber K.J."/>
            <person name="Papendorf J."/>
            <person name="Pilke C."/>
            <person name="Bunk B."/>
            <person name="Sproeer C."/>
            <person name="Pester M."/>
        </authorList>
    </citation>
    <scope>NUCLEOTIDE SEQUENCE</scope>
    <source>
        <strain evidence="3">DSM 110680</strain>
    </source>
</reference>
<feature type="domain" description="Mannosylglycerate hydrolase MGH1-like glycoside hydrolase" evidence="2">
    <location>
        <begin position="457"/>
        <end position="592"/>
    </location>
</feature>
<protein>
    <recommendedName>
        <fullName evidence="2">Mannosylglycerate hydrolase MGH1-like glycoside hydrolase domain-containing protein</fullName>
    </recommendedName>
</protein>
<name>A0AAU7DPA6_9BACT</name>
<dbReference type="RefSeq" id="WP_348264313.1">
    <property type="nucleotide sequence ID" value="NZ_CP121196.1"/>
</dbReference>
<evidence type="ECO:0000259" key="2">
    <source>
        <dbReference type="Pfam" id="PF22422"/>
    </source>
</evidence>
<dbReference type="InterPro" id="IPR012341">
    <property type="entry name" value="6hp_glycosidase-like_sf"/>
</dbReference>
<evidence type="ECO:0000256" key="1">
    <source>
        <dbReference type="SAM" id="Phobius"/>
    </source>
</evidence>
<dbReference type="InterPro" id="IPR054491">
    <property type="entry name" value="MGH1-like_GH"/>
</dbReference>
<proteinExistence type="predicted"/>
<keyword evidence="1" id="KW-0472">Membrane</keyword>
<dbReference type="InterPro" id="IPR008928">
    <property type="entry name" value="6-hairpin_glycosidase_sf"/>
</dbReference>
<dbReference type="Gene3D" id="1.50.10.10">
    <property type="match status" value="1"/>
</dbReference>
<dbReference type="Pfam" id="PF22422">
    <property type="entry name" value="MGH1-like_GH"/>
    <property type="match status" value="1"/>
</dbReference>
<dbReference type="GO" id="GO:0005975">
    <property type="term" value="P:carbohydrate metabolic process"/>
    <property type="evidence" value="ECO:0007669"/>
    <property type="project" value="InterPro"/>
</dbReference>
<sequence length="865" mass="93850">MYESRWTVNAGRVLLLVGMVTNLAANLLFARGQQPASSSRTEAILVLDTETFAPHRFIAVHGRRSLIQGYVSEGMEVWAYPFQILSGYSVAFRPQGSTAAINGKDLLSRVTYKPESVTCTYLGPDFIVRETLFVPLDHPGAILSYSVEGAKSIDIEVRAIPVMNLMWPAGVGGQSYAWNSSLSAFVLSEPENRYSATVGSPDIVAHDNPSNSAIHDASQAGIGLTLRPGHSGIARLFITLNSPHADSGSLFNQLIRDRESLEAEAATHFREVTERDLRIETPDSEANKAIAWAEIAIDQAWVCNLDLGCGYVAGYGATRGTRRPQYEWFFAGDGMVAAQGAMSAGDLAQARAELEFILRYQDRKTGMIWHELSQSAHFIDWGGKYPYMFVHVDVTFQFLGTLASYVDASGDSGFANQHWDEIEAAYRYCRSVIDPATALPRIPADKEGGNEQDRMSDDLGLSTSWVTASTAFAHLATITGHNSLAAEASKASGRARNSIGSRYWSSETSFWISGHDLSGKDMAEQRSGPGEALSLHLFGPEQTSVVLDQLASNSFQTDWGTRGIGAGSAGFDPDSYAKGSVWPVGTAALAETFWSEHRPVSGLSLWMTLLPLGSLDSPGHMPEVLAGNFYRPQIESVPEQTWSSAGFLDATVHGLLGLQVDSINNHLSFAPRLPANWANVSLRNIGVSHNSIAIELHRKANGLKLTIENPGAPFKFDFTPDIPLGATIGQAVFNHRPIAVRVENFPQQTEARIALDAPHGQSEIEVEWRGGVSIVPERPRPLLGDPDTGIRLVSFQLQRNILTLIADVPSDRNSHVGLQTGWTIASVQGVVAQTLEDSAIDLTFAASPAGSGPYRRARATVEFKP</sequence>
<dbReference type="AlphaFoldDB" id="A0AAU7DPA6"/>
<evidence type="ECO:0000313" key="3">
    <source>
        <dbReference type="EMBL" id="XBH19098.1"/>
    </source>
</evidence>
<organism evidence="3">
    <name type="scientific">Telmatobacter sp. DSM 110680</name>
    <dbReference type="NCBI Taxonomy" id="3036704"/>
    <lineage>
        <taxon>Bacteria</taxon>
        <taxon>Pseudomonadati</taxon>
        <taxon>Acidobacteriota</taxon>
        <taxon>Terriglobia</taxon>
        <taxon>Terriglobales</taxon>
        <taxon>Acidobacteriaceae</taxon>
        <taxon>Telmatobacter</taxon>
    </lineage>
</organism>
<dbReference type="SUPFAM" id="SSF48208">
    <property type="entry name" value="Six-hairpin glycosidases"/>
    <property type="match status" value="1"/>
</dbReference>
<keyword evidence="1" id="KW-0812">Transmembrane</keyword>
<gene>
    <name evidence="3" type="ORF">P8935_07200</name>
</gene>